<dbReference type="AlphaFoldDB" id="A0A172WH82"/>
<dbReference type="KEGG" id="tpie:A7C91_05395"/>
<keyword evidence="2" id="KW-1185">Reference proteome</keyword>
<gene>
    <name evidence="1" type="ORF">A7C91_05395</name>
</gene>
<reference evidence="2" key="1">
    <citation type="journal article" date="2016" name="Syst. Appl. Microbiol.">
        <title>Thermococcus piezophilus sp. nov., a novel hyperthermophilic and piezophilic archaeon with a broad pressure range for growth, isolated from a deepest hydrothermal vent at the Mid-Cayman Rise.</title>
        <authorList>
            <person name="Dalmasso C."/>
            <person name="Oger P."/>
            <person name="Selva G."/>
            <person name="Courtine D."/>
            <person name="L'Haridon S."/>
            <person name="Garlaschelli A."/>
            <person name="Roussel E."/>
            <person name="Miyazaki J."/>
            <person name="Reveillaud J."/>
            <person name="Jebbar M."/>
            <person name="Takai K."/>
            <person name="Maignien L."/>
            <person name="Alain K."/>
        </authorList>
    </citation>
    <scope>NUCLEOTIDE SEQUENCE [LARGE SCALE GENOMIC DNA]</scope>
    <source>
        <strain evidence="2">CDGS</strain>
    </source>
</reference>
<evidence type="ECO:0000313" key="2">
    <source>
        <dbReference type="Proteomes" id="UP000076969"/>
    </source>
</evidence>
<organism evidence="1 2">
    <name type="scientific">Thermococcus piezophilus</name>
    <dbReference type="NCBI Taxonomy" id="1712654"/>
    <lineage>
        <taxon>Archaea</taxon>
        <taxon>Methanobacteriati</taxon>
        <taxon>Methanobacteriota</taxon>
        <taxon>Thermococci</taxon>
        <taxon>Thermococcales</taxon>
        <taxon>Thermococcaceae</taxon>
        <taxon>Thermococcus</taxon>
    </lineage>
</organism>
<evidence type="ECO:0000313" key="1">
    <source>
        <dbReference type="EMBL" id="ANF22666.1"/>
    </source>
</evidence>
<dbReference type="GeneID" id="76832791"/>
<name>A0A172WH82_9EURY</name>
<dbReference type="Proteomes" id="UP000076969">
    <property type="component" value="Chromosome"/>
</dbReference>
<proteinExistence type="predicted"/>
<dbReference type="EMBL" id="CP015520">
    <property type="protein sequence ID" value="ANF22666.1"/>
    <property type="molecule type" value="Genomic_DNA"/>
</dbReference>
<dbReference type="RefSeq" id="WP_068665587.1">
    <property type="nucleotide sequence ID" value="NZ_CP015520.1"/>
</dbReference>
<protein>
    <submittedName>
        <fullName evidence="1">Uncharacterized protein</fullName>
    </submittedName>
</protein>
<sequence length="94" mass="10992">MAKMNAFIHDMDVDIRVGDTIRNPNFVKEAKYCENKPKFIIDKALLIDALKSLNLEYGHQFLCRSKIESVFPLKQRIKIFFCSISCFNLKLEFS</sequence>
<accession>A0A172WH82</accession>